<reference evidence="2 3" key="1">
    <citation type="submission" date="2015-02" db="EMBL/GenBank/DDBJ databases">
        <title>Single-cell genomics of uncultivated deep-branching MTB reveals a conserved set of magnetosome genes.</title>
        <authorList>
            <person name="Kolinko S."/>
            <person name="Richter M."/>
            <person name="Glockner F.O."/>
            <person name="Brachmann A."/>
            <person name="Schuler D."/>
        </authorList>
    </citation>
    <scope>NUCLEOTIDE SEQUENCE [LARGE SCALE GENOMIC DNA]</scope>
    <source>
        <strain evidence="2">SKK-01</strain>
    </source>
</reference>
<name>A0A0F0CQ65_9BACT</name>
<accession>A0A0F0CQ65</accession>
<keyword evidence="1" id="KW-0472">Membrane</keyword>
<sequence>MKKGVILFWASLTIVYLVLAVCHFYASNGKIALFLKSDRPSANTGTIKVFGSDLDQPL</sequence>
<evidence type="ECO:0000313" key="3">
    <source>
        <dbReference type="Proteomes" id="UP000033428"/>
    </source>
</evidence>
<organism evidence="2 3">
    <name type="scientific">Candidatus Omnitrophus magneticus</name>
    <dbReference type="NCBI Taxonomy" id="1609969"/>
    <lineage>
        <taxon>Bacteria</taxon>
        <taxon>Pseudomonadati</taxon>
        <taxon>Candidatus Omnitrophota</taxon>
        <taxon>Candidatus Omnitrophus</taxon>
    </lineage>
</organism>
<feature type="non-terminal residue" evidence="2">
    <location>
        <position position="58"/>
    </location>
</feature>
<proteinExistence type="predicted"/>
<dbReference type="EMBL" id="JYNY01000535">
    <property type="protein sequence ID" value="KJJ83570.1"/>
    <property type="molecule type" value="Genomic_DNA"/>
</dbReference>
<keyword evidence="1" id="KW-0812">Transmembrane</keyword>
<dbReference type="Proteomes" id="UP000033428">
    <property type="component" value="Unassembled WGS sequence"/>
</dbReference>
<comment type="caution">
    <text evidence="2">The sequence shown here is derived from an EMBL/GenBank/DDBJ whole genome shotgun (WGS) entry which is preliminary data.</text>
</comment>
<gene>
    <name evidence="2" type="ORF">OMAG_002564</name>
</gene>
<dbReference type="AlphaFoldDB" id="A0A0F0CQ65"/>
<evidence type="ECO:0000256" key="1">
    <source>
        <dbReference type="SAM" id="Phobius"/>
    </source>
</evidence>
<evidence type="ECO:0000313" key="2">
    <source>
        <dbReference type="EMBL" id="KJJ83570.1"/>
    </source>
</evidence>
<feature type="transmembrane region" description="Helical" evidence="1">
    <location>
        <begin position="6"/>
        <end position="26"/>
    </location>
</feature>
<protein>
    <submittedName>
        <fullName evidence="2">Uncharacterized protein</fullName>
    </submittedName>
</protein>
<keyword evidence="3" id="KW-1185">Reference proteome</keyword>
<keyword evidence="1" id="KW-1133">Transmembrane helix</keyword>